<dbReference type="EMBL" id="PPCN01000010">
    <property type="protein sequence ID" value="POF29132.1"/>
    <property type="molecule type" value="Genomic_DNA"/>
</dbReference>
<dbReference type="AlphaFoldDB" id="A0A2S3UN43"/>
<dbReference type="Pfam" id="PF14588">
    <property type="entry name" value="YjgF_endoribonc"/>
    <property type="match status" value="1"/>
</dbReference>
<dbReference type="RefSeq" id="WP_170107267.1">
    <property type="nucleotide sequence ID" value="NZ_PPCN01000010.1"/>
</dbReference>
<dbReference type="SUPFAM" id="SSF55298">
    <property type="entry name" value="YjgF-like"/>
    <property type="match status" value="1"/>
</dbReference>
<name>A0A2S3UN43_9HYPH</name>
<gene>
    <name evidence="2" type="ORF">CLV41_110136</name>
</gene>
<feature type="domain" description="Endoribonuclease L-PSP/chorismate mutase-like" evidence="1">
    <location>
        <begin position="5"/>
        <end position="141"/>
    </location>
</feature>
<protein>
    <submittedName>
        <fullName evidence="2">Enamine deaminase RidA (YjgF/YER057c/UK114 family)</fullName>
    </submittedName>
</protein>
<evidence type="ECO:0000313" key="2">
    <source>
        <dbReference type="EMBL" id="POF29132.1"/>
    </source>
</evidence>
<dbReference type="PANTHER" id="PTHR43760:SF1">
    <property type="entry name" value="ENDORIBONUCLEASE L-PSP_CHORISMATE MUTASE-LIKE DOMAIN-CONTAINING PROTEIN"/>
    <property type="match status" value="1"/>
</dbReference>
<reference evidence="2 3" key="1">
    <citation type="submission" date="2018-01" db="EMBL/GenBank/DDBJ databases">
        <title>Genomic Encyclopedia of Archaeal and Bacterial Type Strains, Phase II (KMG-II): from individual species to whole genera.</title>
        <authorList>
            <person name="Goeker M."/>
        </authorList>
    </citation>
    <scope>NUCLEOTIDE SEQUENCE [LARGE SCALE GENOMIC DNA]</scope>
    <source>
        <strain evidence="2 3">DSM 17023</strain>
    </source>
</reference>
<accession>A0A2S3UN43</accession>
<evidence type="ECO:0000313" key="3">
    <source>
        <dbReference type="Proteomes" id="UP000236959"/>
    </source>
</evidence>
<dbReference type="Gene3D" id="3.30.1330.40">
    <property type="entry name" value="RutC-like"/>
    <property type="match status" value="1"/>
</dbReference>
<dbReference type="InterPro" id="IPR013813">
    <property type="entry name" value="Endoribo_LPSP/chorism_mut-like"/>
</dbReference>
<dbReference type="PANTHER" id="PTHR43760">
    <property type="entry name" value="ENDORIBONUCLEASE-RELATED"/>
    <property type="match status" value="1"/>
</dbReference>
<dbReference type="Proteomes" id="UP000236959">
    <property type="component" value="Unassembled WGS sequence"/>
</dbReference>
<proteinExistence type="predicted"/>
<comment type="caution">
    <text evidence="2">The sequence shown here is derived from an EMBL/GenBank/DDBJ whole genome shotgun (WGS) entry which is preliminary data.</text>
</comment>
<organism evidence="2 3">
    <name type="scientific">Roseibium marinum</name>
    <dbReference type="NCBI Taxonomy" id="281252"/>
    <lineage>
        <taxon>Bacteria</taxon>
        <taxon>Pseudomonadati</taxon>
        <taxon>Pseudomonadota</taxon>
        <taxon>Alphaproteobacteria</taxon>
        <taxon>Hyphomicrobiales</taxon>
        <taxon>Stappiaceae</taxon>
        <taxon>Roseibium</taxon>
    </lineage>
</organism>
<sequence length="155" mass="16518">MSKIEKRLAEMGLRLPETPKANGLYEVFHVEGNVLFTSGQLSRGEHGVIGGCLAKDEPLDLAQEAARICVLRCLAVVKAAAGSLDLVEQCIKVNGFVAAHPDFTMHSKVLDAASELLLEIFGDRGRHVRTAVGVPSLPGGGLVELEMSVRLSEAT</sequence>
<keyword evidence="3" id="KW-1185">Reference proteome</keyword>
<evidence type="ECO:0000259" key="1">
    <source>
        <dbReference type="Pfam" id="PF14588"/>
    </source>
</evidence>
<dbReference type="InterPro" id="IPR035959">
    <property type="entry name" value="RutC-like_sf"/>
</dbReference>
<dbReference type="CDD" id="cd02199">
    <property type="entry name" value="YjgF_YER057c_UK114_like_1"/>
    <property type="match status" value="1"/>
</dbReference>